<feature type="binding site" evidence="6">
    <location>
        <position position="113"/>
    </location>
    <ligand>
        <name>a divalent metal cation</name>
        <dbReference type="ChEBI" id="CHEBI:60240"/>
        <label>1</label>
    </ligand>
</feature>
<dbReference type="InterPro" id="IPR036005">
    <property type="entry name" value="Creatinase/aminopeptidase-like"/>
</dbReference>
<keyword evidence="5 6" id="KW-0378">Hydrolase</keyword>
<evidence type="ECO:0000313" key="9">
    <source>
        <dbReference type="EMBL" id="MYD91135.1"/>
    </source>
</evidence>
<feature type="binding site" evidence="6">
    <location>
        <position position="124"/>
    </location>
    <ligand>
        <name>a divalent metal cation</name>
        <dbReference type="ChEBI" id="CHEBI:60240"/>
        <label>2</label>
        <note>catalytic</note>
    </ligand>
</feature>
<sequence length="270" mass="29425">MARRLGAVRGKGKEPFKPAWTVKTPDEIVRMREAGRIVAEAHRMLVDAIRPGVSTLELDNLSADFIAAAGGSSAFLGYQGFPGHTCISVNEELVHGIPAADRILREGDIVSIDVGVVHDGFIGDRAWTYPVGEIGEKARHLLQATENSLYAAIQAARVGGTGNDIARAIVTHVHAEQLQVVREYTSHGVGRQLHEPPQLLHFLRPNSEEANCPFPSGLTVALEPMVQIGTWRTRLLRDEWTVISQDRSLSAHFEHTVAITDAGPQILTCL</sequence>
<evidence type="ECO:0000256" key="6">
    <source>
        <dbReference type="HAMAP-Rule" id="MF_01974"/>
    </source>
</evidence>
<feature type="binding site" evidence="6">
    <location>
        <position position="187"/>
    </location>
    <ligand>
        <name>a divalent metal cation</name>
        <dbReference type="ChEBI" id="CHEBI:60240"/>
        <label>2</label>
        <note>catalytic</note>
    </ligand>
</feature>
<dbReference type="AlphaFoldDB" id="A0A6B1DWI6"/>
<feature type="domain" description="Peptidase M24" evidence="8">
    <location>
        <begin position="30"/>
        <end position="261"/>
    </location>
</feature>
<keyword evidence="3 6" id="KW-0645">Protease</keyword>
<comment type="caution">
    <text evidence="9">The sequence shown here is derived from an EMBL/GenBank/DDBJ whole genome shotgun (WGS) entry which is preliminary data.</text>
</comment>
<comment type="function">
    <text evidence="1 6">Removes the N-terminal methionine from nascent proteins. The N-terminal methionine is often cleaved when the second residue in the primary sequence is small and uncharged (Met-Ala-, Cys, Gly, Pro, Ser, Thr, or Val). Requires deformylation of the N(alpha)-formylated initiator methionine before it can be hydrolyzed.</text>
</comment>
<evidence type="ECO:0000256" key="2">
    <source>
        <dbReference type="ARBA" id="ARBA00022438"/>
    </source>
</evidence>
<dbReference type="NCBIfam" id="TIGR00500">
    <property type="entry name" value="met_pdase_I"/>
    <property type="match status" value="1"/>
</dbReference>
<dbReference type="PANTHER" id="PTHR43330">
    <property type="entry name" value="METHIONINE AMINOPEPTIDASE"/>
    <property type="match status" value="1"/>
</dbReference>
<dbReference type="InterPro" id="IPR001714">
    <property type="entry name" value="Pept_M24_MAP"/>
</dbReference>
<protein>
    <recommendedName>
        <fullName evidence="6 7">Methionine aminopeptidase</fullName>
        <shortName evidence="6">MAP</shortName>
        <shortName evidence="6">MetAP</shortName>
        <ecNumber evidence="6 7">3.4.11.18</ecNumber>
    </recommendedName>
    <alternativeName>
        <fullName evidence="6">Peptidase M</fullName>
    </alternativeName>
</protein>
<feature type="binding site" evidence="6">
    <location>
        <position position="194"/>
    </location>
    <ligand>
        <name>substrate</name>
    </ligand>
</feature>
<proteinExistence type="inferred from homology"/>
<dbReference type="PANTHER" id="PTHR43330:SF27">
    <property type="entry name" value="METHIONINE AMINOPEPTIDASE"/>
    <property type="match status" value="1"/>
</dbReference>
<evidence type="ECO:0000256" key="5">
    <source>
        <dbReference type="ARBA" id="ARBA00022801"/>
    </source>
</evidence>
<dbReference type="Gene3D" id="3.90.230.10">
    <property type="entry name" value="Creatinase/methionine aminopeptidase superfamily"/>
    <property type="match status" value="1"/>
</dbReference>
<reference evidence="9" key="1">
    <citation type="submission" date="2019-09" db="EMBL/GenBank/DDBJ databases">
        <title>Characterisation of the sponge microbiome using genome-centric metagenomics.</title>
        <authorList>
            <person name="Engelberts J.P."/>
            <person name="Robbins S.J."/>
            <person name="De Goeij J.M."/>
            <person name="Aranda M."/>
            <person name="Bell S.C."/>
            <person name="Webster N.S."/>
        </authorList>
    </citation>
    <scope>NUCLEOTIDE SEQUENCE</scope>
    <source>
        <strain evidence="9">SB0662_bin_9</strain>
    </source>
</reference>
<comment type="cofactor">
    <cofactor evidence="6">
        <name>Co(2+)</name>
        <dbReference type="ChEBI" id="CHEBI:48828"/>
    </cofactor>
    <cofactor evidence="6">
        <name>Zn(2+)</name>
        <dbReference type="ChEBI" id="CHEBI:29105"/>
    </cofactor>
    <cofactor evidence="6">
        <name>Mn(2+)</name>
        <dbReference type="ChEBI" id="CHEBI:29035"/>
    </cofactor>
    <cofactor evidence="6">
        <name>Fe(2+)</name>
        <dbReference type="ChEBI" id="CHEBI:29033"/>
    </cofactor>
    <text evidence="6">Binds 2 divalent metal cations per subunit. Has a high-affinity and a low affinity metal-binding site. The true nature of the physiological cofactor is under debate. The enzyme is active with cobalt, zinc, manganese or divalent iron ions. Most likely, methionine aminopeptidases function as mononuclear Fe(2+)-metalloproteases under physiological conditions, and the catalytically relevant metal-binding site has been assigned to the histidine-containing high-affinity site.</text>
</comment>
<feature type="binding site" evidence="6">
    <location>
        <position position="95"/>
    </location>
    <ligand>
        <name>substrate</name>
    </ligand>
</feature>
<dbReference type="EMBL" id="VXPY01000087">
    <property type="protein sequence ID" value="MYD91135.1"/>
    <property type="molecule type" value="Genomic_DNA"/>
</dbReference>
<dbReference type="PRINTS" id="PR00599">
    <property type="entry name" value="MAPEPTIDASE"/>
</dbReference>
<dbReference type="GO" id="GO:0006508">
    <property type="term" value="P:proteolysis"/>
    <property type="evidence" value="ECO:0007669"/>
    <property type="project" value="UniProtKB-KW"/>
</dbReference>
<dbReference type="CDD" id="cd01086">
    <property type="entry name" value="MetAP1"/>
    <property type="match status" value="1"/>
</dbReference>
<organism evidence="9">
    <name type="scientific">Caldilineaceae bacterium SB0662_bin_9</name>
    <dbReference type="NCBI Taxonomy" id="2605258"/>
    <lineage>
        <taxon>Bacteria</taxon>
        <taxon>Bacillati</taxon>
        <taxon>Chloroflexota</taxon>
        <taxon>Caldilineae</taxon>
        <taxon>Caldilineales</taxon>
        <taxon>Caldilineaceae</taxon>
    </lineage>
</organism>
<evidence type="ECO:0000256" key="3">
    <source>
        <dbReference type="ARBA" id="ARBA00022670"/>
    </source>
</evidence>
<feature type="binding site" evidence="6">
    <location>
        <position position="254"/>
    </location>
    <ligand>
        <name>a divalent metal cation</name>
        <dbReference type="ChEBI" id="CHEBI:60240"/>
        <label>2</label>
        <note>catalytic</note>
    </ligand>
</feature>
<dbReference type="GO" id="GO:0004239">
    <property type="term" value="F:initiator methionyl aminopeptidase activity"/>
    <property type="evidence" value="ECO:0007669"/>
    <property type="project" value="UniProtKB-UniRule"/>
</dbReference>
<dbReference type="Pfam" id="PF00557">
    <property type="entry name" value="Peptidase_M24"/>
    <property type="match status" value="1"/>
</dbReference>
<comment type="catalytic activity">
    <reaction evidence="6 7">
        <text>Release of N-terminal amino acids, preferentially methionine, from peptides and arylamides.</text>
        <dbReference type="EC" id="3.4.11.18"/>
    </reaction>
</comment>
<dbReference type="GO" id="GO:0046872">
    <property type="term" value="F:metal ion binding"/>
    <property type="evidence" value="ECO:0007669"/>
    <property type="project" value="UniProtKB-UniRule"/>
</dbReference>
<dbReference type="SUPFAM" id="SSF55920">
    <property type="entry name" value="Creatinase/aminopeptidase"/>
    <property type="match status" value="1"/>
</dbReference>
<dbReference type="InterPro" id="IPR002467">
    <property type="entry name" value="Pept_M24A_MAP1"/>
</dbReference>
<gene>
    <name evidence="6 9" type="primary">map</name>
    <name evidence="9" type="ORF">F4Y08_12495</name>
</gene>
<feature type="binding site" evidence="6">
    <location>
        <position position="223"/>
    </location>
    <ligand>
        <name>a divalent metal cation</name>
        <dbReference type="ChEBI" id="CHEBI:60240"/>
        <label>2</label>
        <note>catalytic</note>
    </ligand>
</feature>
<name>A0A6B1DWI6_9CHLR</name>
<evidence type="ECO:0000256" key="4">
    <source>
        <dbReference type="ARBA" id="ARBA00022723"/>
    </source>
</evidence>
<evidence type="ECO:0000256" key="1">
    <source>
        <dbReference type="ARBA" id="ARBA00002521"/>
    </source>
</evidence>
<feature type="binding site" evidence="6">
    <location>
        <position position="124"/>
    </location>
    <ligand>
        <name>a divalent metal cation</name>
        <dbReference type="ChEBI" id="CHEBI:60240"/>
        <label>1</label>
    </ligand>
</feature>
<comment type="similarity">
    <text evidence="6">Belongs to the peptidase M24A family. Methionine aminopeptidase type 1 subfamily.</text>
</comment>
<dbReference type="InterPro" id="IPR000994">
    <property type="entry name" value="Pept_M24"/>
</dbReference>
<keyword evidence="2 6" id="KW-0031">Aminopeptidase</keyword>
<evidence type="ECO:0000259" key="8">
    <source>
        <dbReference type="Pfam" id="PF00557"/>
    </source>
</evidence>
<dbReference type="HAMAP" id="MF_01974">
    <property type="entry name" value="MetAP_1"/>
    <property type="match status" value="1"/>
</dbReference>
<feature type="binding site" evidence="6">
    <location>
        <position position="254"/>
    </location>
    <ligand>
        <name>a divalent metal cation</name>
        <dbReference type="ChEBI" id="CHEBI:60240"/>
        <label>1</label>
    </ligand>
</feature>
<accession>A0A6B1DWI6</accession>
<dbReference type="EC" id="3.4.11.18" evidence="6 7"/>
<keyword evidence="4 6" id="KW-0479">Metal-binding</keyword>
<dbReference type="GO" id="GO:0005829">
    <property type="term" value="C:cytosol"/>
    <property type="evidence" value="ECO:0007669"/>
    <property type="project" value="TreeGrafter"/>
</dbReference>
<evidence type="ECO:0000256" key="7">
    <source>
        <dbReference type="RuleBase" id="RU003653"/>
    </source>
</evidence>
<comment type="subunit">
    <text evidence="6">Monomer.</text>
</comment>
<dbReference type="GO" id="GO:0070006">
    <property type="term" value="F:metalloaminopeptidase activity"/>
    <property type="evidence" value="ECO:0007669"/>
    <property type="project" value="UniProtKB-UniRule"/>
</dbReference>